<keyword evidence="1" id="KW-0812">Transmembrane</keyword>
<sequence>MKKTKIIIISILGLLLLVPFMTPTRAAPASYVPVAEEEEYLWELSVYYPNNTQFNADGMSTVMATIFGTPAAWQISKVYFDWSNDPPVYPQSSWPLTVKSILPENTSTFLSDYFIFANITYTPVYLGAGFYALNWPGLGFDLFYDATWYIVNDTASFAAQSLYGAQAFSPYTLMGVPFGPKNINWTVFAGLANWGMSSGFYWQGDAVNVTVTALSDGYSLYVPALGFQNNTLPITINTTYTTDGILNNYTFEYGALTLFFYELASYSPDVVNPVTTATQSDFTVAHNYTGQGLSWTATDANPSTYTITLNGTTTVVSATAWTSGGAVTYNIPDGLAPGDHTYEIIFLDTNGHNVSDTAVMTVNPATTPTPTPAIPGFEPLIVIGITGIASISLIIFKKKKK</sequence>
<dbReference type="AlphaFoldDB" id="A0A0F9JUB7"/>
<organism evidence="2">
    <name type="scientific">marine sediment metagenome</name>
    <dbReference type="NCBI Taxonomy" id="412755"/>
    <lineage>
        <taxon>unclassified sequences</taxon>
        <taxon>metagenomes</taxon>
        <taxon>ecological metagenomes</taxon>
    </lineage>
</organism>
<reference evidence="2" key="1">
    <citation type="journal article" date="2015" name="Nature">
        <title>Complex archaea that bridge the gap between prokaryotes and eukaryotes.</title>
        <authorList>
            <person name="Spang A."/>
            <person name="Saw J.H."/>
            <person name="Jorgensen S.L."/>
            <person name="Zaremba-Niedzwiedzka K."/>
            <person name="Martijn J."/>
            <person name="Lind A.E."/>
            <person name="van Eijk R."/>
            <person name="Schleper C."/>
            <person name="Guy L."/>
            <person name="Ettema T.J."/>
        </authorList>
    </citation>
    <scope>NUCLEOTIDE SEQUENCE</scope>
</reference>
<name>A0A0F9JUB7_9ZZZZ</name>
<proteinExistence type="predicted"/>
<comment type="caution">
    <text evidence="2">The sequence shown here is derived from an EMBL/GenBank/DDBJ whole genome shotgun (WGS) entry which is preliminary data.</text>
</comment>
<keyword evidence="1" id="KW-0472">Membrane</keyword>
<evidence type="ECO:0000256" key="1">
    <source>
        <dbReference type="SAM" id="Phobius"/>
    </source>
</evidence>
<evidence type="ECO:0000313" key="2">
    <source>
        <dbReference type="EMBL" id="KKM73369.1"/>
    </source>
</evidence>
<feature type="transmembrane region" description="Helical" evidence="1">
    <location>
        <begin position="376"/>
        <end position="396"/>
    </location>
</feature>
<accession>A0A0F9JUB7</accession>
<protein>
    <submittedName>
        <fullName evidence="2">Uncharacterized protein</fullName>
    </submittedName>
</protein>
<gene>
    <name evidence="2" type="ORF">LCGC14_1411220</name>
</gene>
<dbReference type="EMBL" id="LAZR01009312">
    <property type="protein sequence ID" value="KKM73369.1"/>
    <property type="molecule type" value="Genomic_DNA"/>
</dbReference>
<keyword evidence="1" id="KW-1133">Transmembrane helix</keyword>